<protein>
    <submittedName>
        <fullName evidence="1">Uncharacterized protein</fullName>
    </submittedName>
</protein>
<name>A0ABS9X739_9GAMM</name>
<dbReference type="RefSeq" id="WP_242289184.1">
    <property type="nucleotide sequence ID" value="NZ_JAKKSL010000007.1"/>
</dbReference>
<accession>A0ABS9X739</accession>
<dbReference type="EMBL" id="JAKKSL010000007">
    <property type="protein sequence ID" value="MCI2286048.1"/>
    <property type="molecule type" value="Genomic_DNA"/>
</dbReference>
<evidence type="ECO:0000313" key="1">
    <source>
        <dbReference type="EMBL" id="MCI2286048.1"/>
    </source>
</evidence>
<gene>
    <name evidence="1" type="ORF">L3081_24815</name>
</gene>
<sequence>MSSPRILKGVFGYSDKTVETLSSITHTELLQLNDTPNNLPILTIRSKNDGFKRLLDSLPSSSLLSDLELDRVTAA</sequence>
<keyword evidence="2" id="KW-1185">Reference proteome</keyword>
<reference evidence="1" key="1">
    <citation type="submission" date="2022-01" db="EMBL/GenBank/DDBJ databases">
        <title>Colwellia maritima, isolated from seawater.</title>
        <authorList>
            <person name="Kristyanto S."/>
            <person name="Jung J."/>
            <person name="Jeon C.O."/>
        </authorList>
    </citation>
    <scope>NUCLEOTIDE SEQUENCE</scope>
    <source>
        <strain evidence="1">MSW7</strain>
    </source>
</reference>
<proteinExistence type="predicted"/>
<dbReference type="Proteomes" id="UP001139646">
    <property type="component" value="Unassembled WGS sequence"/>
</dbReference>
<organism evidence="1 2">
    <name type="scientific">Colwellia maritima</name>
    <dbReference type="NCBI Taxonomy" id="2912588"/>
    <lineage>
        <taxon>Bacteria</taxon>
        <taxon>Pseudomonadati</taxon>
        <taxon>Pseudomonadota</taxon>
        <taxon>Gammaproteobacteria</taxon>
        <taxon>Alteromonadales</taxon>
        <taxon>Colwelliaceae</taxon>
        <taxon>Colwellia</taxon>
    </lineage>
</organism>
<evidence type="ECO:0000313" key="2">
    <source>
        <dbReference type="Proteomes" id="UP001139646"/>
    </source>
</evidence>
<comment type="caution">
    <text evidence="1">The sequence shown here is derived from an EMBL/GenBank/DDBJ whole genome shotgun (WGS) entry which is preliminary data.</text>
</comment>